<dbReference type="InterPro" id="IPR027806">
    <property type="entry name" value="HARBI1_dom"/>
</dbReference>
<comment type="caution">
    <text evidence="5">The sequence shown here is derived from an EMBL/GenBank/DDBJ whole genome shotgun (WGS) entry which is preliminary data.</text>
</comment>
<keyword evidence="2" id="KW-0479">Metal-binding</keyword>
<sequence>MYSRESGGERGDKDSYDNKQSMDDDDSYGSYSEKKWKHWKPPKKPPHNQKSEKIQKASSDFQKTTWELPEIEFYKKIRLKKETFLFLENLIEKDPVFLNDSKNAQTDVRFQLFVALYRLGSSEKKTSISRIAEETGKANGTVSLYTERVLKALNNISRSYISWPNNDERQLLSKGFESKYSVPNIIGLCSPVEIYFTQRPAIDPLSYQFSGEKNSTSYGVSSLMVCDDKYFIRYLGTFSPGSQSLEFLWESTPMSINPERYFKENECISSAFVQDYPHVTGLRFPEQSENNAAINSNILKMQQVTNKTIYLWKSRWGSLLQMKKQLKKSEDASKVESWIRATAVLHNIACEMEPEWIQDDSERFEDFV</sequence>
<dbReference type="GO" id="GO:0046872">
    <property type="term" value="F:metal ion binding"/>
    <property type="evidence" value="ECO:0007669"/>
    <property type="project" value="UniProtKB-KW"/>
</dbReference>
<reference evidence="5 6" key="1">
    <citation type="journal article" date="2016" name="Mol. Biol. Evol.">
        <title>Genome-Wide Survey of Gut Fungi (Harpellales) Reveals the First Horizontally Transferred Ubiquitin Gene from a Mosquito Host.</title>
        <authorList>
            <person name="Wang Y."/>
            <person name="White M.M."/>
            <person name="Kvist S."/>
            <person name="Moncalvo J.M."/>
        </authorList>
    </citation>
    <scope>NUCLEOTIDE SEQUENCE [LARGE SCALE GENOMIC DNA]</scope>
    <source>
        <strain evidence="5 6">ALG-7-W6</strain>
    </source>
</reference>
<feature type="domain" description="DDE Tnp4" evidence="4">
    <location>
        <begin position="197"/>
        <end position="347"/>
    </location>
</feature>
<evidence type="ECO:0000256" key="3">
    <source>
        <dbReference type="SAM" id="MobiDB-lite"/>
    </source>
</evidence>
<gene>
    <name evidence="5" type="ORF">AYI68_g1588</name>
</gene>
<feature type="compositionally biased region" description="Basic and acidic residues" evidence="3">
    <location>
        <begin position="1"/>
        <end position="22"/>
    </location>
</feature>
<keyword evidence="6" id="KW-1185">Reference proteome</keyword>
<evidence type="ECO:0000313" key="6">
    <source>
        <dbReference type="Proteomes" id="UP000187455"/>
    </source>
</evidence>
<dbReference type="EMBL" id="LSSL01000560">
    <property type="protein sequence ID" value="OLY84252.1"/>
    <property type="molecule type" value="Genomic_DNA"/>
</dbReference>
<evidence type="ECO:0000259" key="4">
    <source>
        <dbReference type="Pfam" id="PF13359"/>
    </source>
</evidence>
<name>A0A1R0H4V1_9FUNG</name>
<evidence type="ECO:0000313" key="5">
    <source>
        <dbReference type="EMBL" id="OLY84252.1"/>
    </source>
</evidence>
<feature type="compositionally biased region" description="Basic residues" evidence="3">
    <location>
        <begin position="35"/>
        <end position="47"/>
    </location>
</feature>
<accession>A0A1R0H4V1</accession>
<dbReference type="Proteomes" id="UP000187455">
    <property type="component" value="Unassembled WGS sequence"/>
</dbReference>
<proteinExistence type="predicted"/>
<feature type="region of interest" description="Disordered" evidence="3">
    <location>
        <begin position="1"/>
        <end position="56"/>
    </location>
</feature>
<dbReference type="Pfam" id="PF13359">
    <property type="entry name" value="DDE_Tnp_4"/>
    <property type="match status" value="1"/>
</dbReference>
<comment type="cofactor">
    <cofactor evidence="1">
        <name>a divalent metal cation</name>
        <dbReference type="ChEBI" id="CHEBI:60240"/>
    </cofactor>
</comment>
<evidence type="ECO:0000256" key="1">
    <source>
        <dbReference type="ARBA" id="ARBA00001968"/>
    </source>
</evidence>
<dbReference type="STRING" id="133383.A0A1R0H4V1"/>
<organism evidence="5 6">
    <name type="scientific">Smittium mucronatum</name>
    <dbReference type="NCBI Taxonomy" id="133383"/>
    <lineage>
        <taxon>Eukaryota</taxon>
        <taxon>Fungi</taxon>
        <taxon>Fungi incertae sedis</taxon>
        <taxon>Zoopagomycota</taxon>
        <taxon>Kickxellomycotina</taxon>
        <taxon>Harpellomycetes</taxon>
        <taxon>Harpellales</taxon>
        <taxon>Legeriomycetaceae</taxon>
        <taxon>Smittium</taxon>
    </lineage>
</organism>
<evidence type="ECO:0000256" key="2">
    <source>
        <dbReference type="ARBA" id="ARBA00022723"/>
    </source>
</evidence>
<dbReference type="OrthoDB" id="5540949at2759"/>
<protein>
    <recommendedName>
        <fullName evidence="4">DDE Tnp4 domain-containing protein</fullName>
    </recommendedName>
</protein>
<dbReference type="AlphaFoldDB" id="A0A1R0H4V1"/>